<name>A0AC34Q405_9BILA</name>
<organism evidence="1 2">
    <name type="scientific">Panagrolaimus sp. JU765</name>
    <dbReference type="NCBI Taxonomy" id="591449"/>
    <lineage>
        <taxon>Eukaryota</taxon>
        <taxon>Metazoa</taxon>
        <taxon>Ecdysozoa</taxon>
        <taxon>Nematoda</taxon>
        <taxon>Chromadorea</taxon>
        <taxon>Rhabditida</taxon>
        <taxon>Tylenchina</taxon>
        <taxon>Panagrolaimomorpha</taxon>
        <taxon>Panagrolaimoidea</taxon>
        <taxon>Panagrolaimidae</taxon>
        <taxon>Panagrolaimus</taxon>
    </lineage>
</organism>
<dbReference type="Proteomes" id="UP000887576">
    <property type="component" value="Unplaced"/>
</dbReference>
<protein>
    <submittedName>
        <fullName evidence="2">PCI domain-containing protein</fullName>
    </submittedName>
</protein>
<evidence type="ECO:0000313" key="2">
    <source>
        <dbReference type="WBParaSite" id="JU765_v2.g12700.t1"/>
    </source>
</evidence>
<dbReference type="WBParaSite" id="JU765_v2.g12700.t1">
    <property type="protein sequence ID" value="JU765_v2.g12700.t1"/>
    <property type="gene ID" value="JU765_v2.g12700"/>
</dbReference>
<accession>A0AC34Q405</accession>
<reference evidence="2" key="1">
    <citation type="submission" date="2022-11" db="UniProtKB">
        <authorList>
            <consortium name="WormBaseParasite"/>
        </authorList>
    </citation>
    <scope>IDENTIFICATION</scope>
</reference>
<evidence type="ECO:0000313" key="1">
    <source>
        <dbReference type="Proteomes" id="UP000887576"/>
    </source>
</evidence>
<proteinExistence type="predicted"/>
<sequence>MDDDYDDDYDLEYSDDSGSEPDINLENQYYMAKGIKNEGDLRGALDAFQAVLDIETEKGDWGFKALKQMVKVCFLLEESEKMITYYGRLLSYVKVVTKNYAEKSINSILDFVSNLKQMSLLHKFYAVTLDCLKESHNERLWFKTNTKLAKLYLDEKDFSNFDLVLSQLKSSCQTDEGDLDDKKGTQMLEIYALEIQKYTEQKNNKALQQLYTKALRVKSAIPHPLIMGTIRECGGKMHLRNGVYDQAHTDFFEAFKSYDESGSPRRIQCLKYLVLAAMLMKTDINPFDSQETKAFKNDAEIVTMNRLIMAYQNDDLKEFQKLLDENQHILADDFVKEHITELIDNIRIEVVRKTIRPYTSVSLDYLAKEIQVNVDEVTRLLTQIILDKDSEYRIDQSSNTLFRSSTQKSEIEGERERAIDKVLDQLELMQNNLIYSVY</sequence>